<dbReference type="EMBL" id="CAIIXF020000001">
    <property type="protein sequence ID" value="CAH1773928.1"/>
    <property type="molecule type" value="Genomic_DNA"/>
</dbReference>
<dbReference type="Proteomes" id="UP000749559">
    <property type="component" value="Unassembled WGS sequence"/>
</dbReference>
<evidence type="ECO:0000313" key="1">
    <source>
        <dbReference type="EMBL" id="CAH1773928.1"/>
    </source>
</evidence>
<reference evidence="1" key="1">
    <citation type="submission" date="2022-03" db="EMBL/GenBank/DDBJ databases">
        <authorList>
            <person name="Martin C."/>
        </authorList>
    </citation>
    <scope>NUCLEOTIDE SEQUENCE</scope>
</reference>
<comment type="caution">
    <text evidence="1">The sequence shown here is derived from an EMBL/GenBank/DDBJ whole genome shotgun (WGS) entry which is preliminary data.</text>
</comment>
<feature type="non-terminal residue" evidence="1">
    <location>
        <position position="1"/>
    </location>
</feature>
<organism evidence="1 2">
    <name type="scientific">Owenia fusiformis</name>
    <name type="common">Polychaete worm</name>
    <dbReference type="NCBI Taxonomy" id="6347"/>
    <lineage>
        <taxon>Eukaryota</taxon>
        <taxon>Metazoa</taxon>
        <taxon>Spiralia</taxon>
        <taxon>Lophotrochozoa</taxon>
        <taxon>Annelida</taxon>
        <taxon>Polychaeta</taxon>
        <taxon>Sedentaria</taxon>
        <taxon>Canalipalpata</taxon>
        <taxon>Sabellida</taxon>
        <taxon>Oweniida</taxon>
        <taxon>Oweniidae</taxon>
        <taxon>Owenia</taxon>
    </lineage>
</organism>
<evidence type="ECO:0000313" key="2">
    <source>
        <dbReference type="Proteomes" id="UP000749559"/>
    </source>
</evidence>
<keyword evidence="2" id="KW-1185">Reference proteome</keyword>
<protein>
    <submittedName>
        <fullName evidence="1">Uncharacterized protein</fullName>
    </submittedName>
</protein>
<sequence length="143" mass="16052">VFSTDSNVEGQLIRRGSTFFCKNETCLGGQYCSKRNLCRSTKYDGQPCKLDKHCKSSTCIDQVCRACRVDEDCPFRYKTFANFPTKTYCMNNSCVDCKQNGHCKAGMVCASDNRCEECDSDKDCGDGVCSKADAHNWCVQCYN</sequence>
<accession>A0A8S4N0N8</accession>
<dbReference type="AlphaFoldDB" id="A0A8S4N0N8"/>
<gene>
    <name evidence="1" type="ORF">OFUS_LOCUS1457</name>
</gene>
<name>A0A8S4N0N8_OWEFU</name>
<feature type="non-terminal residue" evidence="1">
    <location>
        <position position="143"/>
    </location>
</feature>
<proteinExistence type="predicted"/>